<dbReference type="RefSeq" id="WP_179565946.1">
    <property type="nucleotide sequence ID" value="NZ_JACBZY010000001.1"/>
</dbReference>
<sequence>MRFTEDGALEVGRGSSLLRGSSLIDLASGVARHDDSSWSTSTVLSYPGEAGHGMPEIVACPLNAMP</sequence>
<proteinExistence type="predicted"/>
<protein>
    <submittedName>
        <fullName evidence="1">Uncharacterized protein</fullName>
    </submittedName>
</protein>
<organism evidence="1 2">
    <name type="scientific">Schumannella luteola</name>
    <dbReference type="NCBI Taxonomy" id="472059"/>
    <lineage>
        <taxon>Bacteria</taxon>
        <taxon>Bacillati</taxon>
        <taxon>Actinomycetota</taxon>
        <taxon>Actinomycetes</taxon>
        <taxon>Micrococcales</taxon>
        <taxon>Microbacteriaceae</taxon>
        <taxon>Schumannella</taxon>
    </lineage>
</organism>
<comment type="caution">
    <text evidence="1">The sequence shown here is derived from an EMBL/GenBank/DDBJ whole genome shotgun (WGS) entry which is preliminary data.</text>
</comment>
<reference evidence="1 2" key="1">
    <citation type="submission" date="2020-07" db="EMBL/GenBank/DDBJ databases">
        <title>Sequencing the genomes of 1000 actinobacteria strains.</title>
        <authorList>
            <person name="Klenk H.-P."/>
        </authorList>
    </citation>
    <scope>NUCLEOTIDE SEQUENCE [LARGE SCALE GENOMIC DNA]</scope>
    <source>
        <strain evidence="1 2">DSM 23141</strain>
    </source>
</reference>
<evidence type="ECO:0000313" key="2">
    <source>
        <dbReference type="Proteomes" id="UP000553888"/>
    </source>
</evidence>
<dbReference type="AlphaFoldDB" id="A0A852YL53"/>
<dbReference type="Proteomes" id="UP000553888">
    <property type="component" value="Unassembled WGS sequence"/>
</dbReference>
<name>A0A852YL53_9MICO</name>
<gene>
    <name evidence="1" type="ORF">BJ979_001095</name>
</gene>
<keyword evidence="2" id="KW-1185">Reference proteome</keyword>
<accession>A0A852YL53</accession>
<dbReference type="EMBL" id="JACBZY010000001">
    <property type="protein sequence ID" value="NYG98469.1"/>
    <property type="molecule type" value="Genomic_DNA"/>
</dbReference>
<evidence type="ECO:0000313" key="1">
    <source>
        <dbReference type="EMBL" id="NYG98469.1"/>
    </source>
</evidence>